<protein>
    <submittedName>
        <fullName evidence="1">Uncharacterized protein</fullName>
    </submittedName>
</protein>
<dbReference type="EMBL" id="JAPVEA010000007">
    <property type="protein sequence ID" value="KAJ5444847.1"/>
    <property type="molecule type" value="Genomic_DNA"/>
</dbReference>
<gene>
    <name evidence="1" type="ORF">N7458_008719</name>
</gene>
<dbReference type="AlphaFoldDB" id="A0AAD6C4D0"/>
<reference evidence="1" key="2">
    <citation type="journal article" date="2023" name="IMA Fungus">
        <title>Comparative genomic study of the Penicillium genus elucidates a diverse pangenome and 15 lateral gene transfer events.</title>
        <authorList>
            <person name="Petersen C."/>
            <person name="Sorensen T."/>
            <person name="Nielsen M.R."/>
            <person name="Sondergaard T.E."/>
            <person name="Sorensen J.L."/>
            <person name="Fitzpatrick D.A."/>
            <person name="Frisvad J.C."/>
            <person name="Nielsen K.L."/>
        </authorList>
    </citation>
    <scope>NUCLEOTIDE SEQUENCE</scope>
    <source>
        <strain evidence="1">IBT 16125</strain>
    </source>
</reference>
<dbReference type="RefSeq" id="XP_056764927.1">
    <property type="nucleotide sequence ID" value="XM_056912101.1"/>
</dbReference>
<reference evidence="1" key="1">
    <citation type="submission" date="2022-12" db="EMBL/GenBank/DDBJ databases">
        <authorList>
            <person name="Petersen C."/>
        </authorList>
    </citation>
    <scope>NUCLEOTIDE SEQUENCE</scope>
    <source>
        <strain evidence="1">IBT 16125</strain>
    </source>
</reference>
<dbReference type="Proteomes" id="UP001213681">
    <property type="component" value="Unassembled WGS sequence"/>
</dbReference>
<keyword evidence="2" id="KW-1185">Reference proteome</keyword>
<accession>A0AAD6C4D0</accession>
<dbReference type="PANTHER" id="PTHR37540">
    <property type="entry name" value="TRANSCRIPTION FACTOR (ACR-2), PUTATIVE-RELATED-RELATED"/>
    <property type="match status" value="1"/>
</dbReference>
<evidence type="ECO:0000313" key="1">
    <source>
        <dbReference type="EMBL" id="KAJ5444847.1"/>
    </source>
</evidence>
<name>A0AAD6C4D0_9EURO</name>
<organism evidence="1 2">
    <name type="scientific">Penicillium daleae</name>
    <dbReference type="NCBI Taxonomy" id="63821"/>
    <lineage>
        <taxon>Eukaryota</taxon>
        <taxon>Fungi</taxon>
        <taxon>Dikarya</taxon>
        <taxon>Ascomycota</taxon>
        <taxon>Pezizomycotina</taxon>
        <taxon>Eurotiomycetes</taxon>
        <taxon>Eurotiomycetidae</taxon>
        <taxon>Eurotiales</taxon>
        <taxon>Aspergillaceae</taxon>
        <taxon>Penicillium</taxon>
    </lineage>
</organism>
<dbReference type="GeneID" id="81602344"/>
<sequence>MVFQNYTPELEWIDQSDINSRSRVRAHVARERTRRVSWQEQEIMNNLRKRFRGRVLPSTNASSGVLDEHYAFATSSPEYLGGGRGNPFAQYLIESTTDMLALLDHFIYSLNFRLETIDHCEADFNSFKKLAYSAAVNDLAGLYVLLFWAASDRHGLYAQSDATEAENYQAVAFRILSDRMSEVDVATNDGTIGAVTTMACFEVRNTEDKFVL</sequence>
<comment type="caution">
    <text evidence="1">The sequence shown here is derived from an EMBL/GenBank/DDBJ whole genome shotgun (WGS) entry which is preliminary data.</text>
</comment>
<dbReference type="PANTHER" id="PTHR37540:SF5">
    <property type="entry name" value="TRANSCRIPTION FACTOR DOMAIN-CONTAINING PROTEIN"/>
    <property type="match status" value="1"/>
</dbReference>
<evidence type="ECO:0000313" key="2">
    <source>
        <dbReference type="Proteomes" id="UP001213681"/>
    </source>
</evidence>
<proteinExistence type="predicted"/>